<dbReference type="Proteomes" id="UP000054217">
    <property type="component" value="Unassembled WGS sequence"/>
</dbReference>
<organism evidence="1 2">
    <name type="scientific">Pisolithus tinctorius Marx 270</name>
    <dbReference type="NCBI Taxonomy" id="870435"/>
    <lineage>
        <taxon>Eukaryota</taxon>
        <taxon>Fungi</taxon>
        <taxon>Dikarya</taxon>
        <taxon>Basidiomycota</taxon>
        <taxon>Agaricomycotina</taxon>
        <taxon>Agaricomycetes</taxon>
        <taxon>Agaricomycetidae</taxon>
        <taxon>Boletales</taxon>
        <taxon>Sclerodermatineae</taxon>
        <taxon>Pisolithaceae</taxon>
        <taxon>Pisolithus</taxon>
    </lineage>
</organism>
<evidence type="ECO:0000313" key="1">
    <source>
        <dbReference type="EMBL" id="KIO10413.1"/>
    </source>
</evidence>
<dbReference type="AlphaFoldDB" id="A0A0C3JML9"/>
<keyword evidence="2" id="KW-1185">Reference proteome</keyword>
<protein>
    <submittedName>
        <fullName evidence="1">Uncharacterized protein</fullName>
    </submittedName>
</protein>
<dbReference type="HOGENOM" id="CLU_2484250_0_0_1"/>
<accession>A0A0C3JML9</accession>
<gene>
    <name evidence="1" type="ORF">M404DRAFT_995601</name>
</gene>
<reference evidence="2" key="2">
    <citation type="submission" date="2015-01" db="EMBL/GenBank/DDBJ databases">
        <title>Evolutionary Origins and Diversification of the Mycorrhizal Mutualists.</title>
        <authorList>
            <consortium name="DOE Joint Genome Institute"/>
            <consortium name="Mycorrhizal Genomics Consortium"/>
            <person name="Kohler A."/>
            <person name="Kuo A."/>
            <person name="Nagy L.G."/>
            <person name="Floudas D."/>
            <person name="Copeland A."/>
            <person name="Barry K.W."/>
            <person name="Cichocki N."/>
            <person name="Veneault-Fourrey C."/>
            <person name="LaButti K."/>
            <person name="Lindquist E.A."/>
            <person name="Lipzen A."/>
            <person name="Lundell T."/>
            <person name="Morin E."/>
            <person name="Murat C."/>
            <person name="Riley R."/>
            <person name="Ohm R."/>
            <person name="Sun H."/>
            <person name="Tunlid A."/>
            <person name="Henrissat B."/>
            <person name="Grigoriev I.V."/>
            <person name="Hibbett D.S."/>
            <person name="Martin F."/>
        </authorList>
    </citation>
    <scope>NUCLEOTIDE SEQUENCE [LARGE SCALE GENOMIC DNA]</scope>
    <source>
        <strain evidence="2">Marx 270</strain>
    </source>
</reference>
<dbReference type="InParanoid" id="A0A0C3JML9"/>
<evidence type="ECO:0000313" key="2">
    <source>
        <dbReference type="Proteomes" id="UP000054217"/>
    </source>
</evidence>
<proteinExistence type="predicted"/>
<dbReference type="EMBL" id="KN831952">
    <property type="protein sequence ID" value="KIO10413.1"/>
    <property type="molecule type" value="Genomic_DNA"/>
</dbReference>
<reference evidence="1 2" key="1">
    <citation type="submission" date="2014-04" db="EMBL/GenBank/DDBJ databases">
        <authorList>
            <consortium name="DOE Joint Genome Institute"/>
            <person name="Kuo A."/>
            <person name="Kohler A."/>
            <person name="Costa M.D."/>
            <person name="Nagy L.G."/>
            <person name="Floudas D."/>
            <person name="Copeland A."/>
            <person name="Barry K.W."/>
            <person name="Cichocki N."/>
            <person name="Veneault-Fourrey C."/>
            <person name="LaButti K."/>
            <person name="Lindquist E.A."/>
            <person name="Lipzen A."/>
            <person name="Lundell T."/>
            <person name="Morin E."/>
            <person name="Murat C."/>
            <person name="Sun H."/>
            <person name="Tunlid A."/>
            <person name="Henrissat B."/>
            <person name="Grigoriev I.V."/>
            <person name="Hibbett D.S."/>
            <person name="Martin F."/>
            <person name="Nordberg H.P."/>
            <person name="Cantor M.N."/>
            <person name="Hua S.X."/>
        </authorList>
    </citation>
    <scope>NUCLEOTIDE SEQUENCE [LARGE SCALE GENOMIC DNA]</scope>
    <source>
        <strain evidence="1 2">Marx 270</strain>
    </source>
</reference>
<name>A0A0C3JML9_PISTI</name>
<sequence>MNDFTFCSPFREFGGVTPGENKSIWAICQVAGGSIGDGANRTLIVVVSIHKLVEQFGIDDQCDKDVSSWIWLLKNMTLVDVAISPRY</sequence>